<comment type="cofactor">
    <cofactor evidence="1">
        <name>Mg(2+)</name>
        <dbReference type="ChEBI" id="CHEBI:18420"/>
    </cofactor>
</comment>
<evidence type="ECO:0000256" key="2">
    <source>
        <dbReference type="ARBA" id="ARBA00004586"/>
    </source>
</evidence>
<dbReference type="InterPro" id="IPR036424">
    <property type="entry name" value="UPP_synth-like_sf"/>
</dbReference>
<dbReference type="EMBL" id="JBCLYO010000008">
    <property type="protein sequence ID" value="KAL0086213.1"/>
    <property type="molecule type" value="Genomic_DNA"/>
</dbReference>
<gene>
    <name evidence="13" type="ORF">J3Q64DRAFT_1885796</name>
</gene>
<protein>
    <recommendedName>
        <fullName evidence="5">ditrans,polycis-polyprenyl diphosphate synthase [(2E,6E)-farnesyldiphosphate specific]</fullName>
        <ecNumber evidence="5">2.5.1.87</ecNumber>
    </recommendedName>
</protein>
<keyword evidence="11" id="KW-0472">Membrane</keyword>
<evidence type="ECO:0000256" key="11">
    <source>
        <dbReference type="ARBA" id="ARBA00023136"/>
    </source>
</evidence>
<evidence type="ECO:0000256" key="1">
    <source>
        <dbReference type="ARBA" id="ARBA00001946"/>
    </source>
</evidence>
<evidence type="ECO:0000256" key="5">
    <source>
        <dbReference type="ARBA" id="ARBA00012596"/>
    </source>
</evidence>
<proteinExistence type="inferred from homology"/>
<dbReference type="Gene3D" id="3.40.1180.10">
    <property type="entry name" value="Decaprenyl diphosphate synthase-like"/>
    <property type="match status" value="1"/>
</dbReference>
<evidence type="ECO:0000256" key="6">
    <source>
        <dbReference type="ARBA" id="ARBA00022679"/>
    </source>
</evidence>
<evidence type="ECO:0000256" key="10">
    <source>
        <dbReference type="ARBA" id="ARBA00022989"/>
    </source>
</evidence>
<keyword evidence="9" id="KW-0460">Magnesium</keyword>
<comment type="similarity">
    <text evidence="4">Belongs to the UPP synthase family.</text>
</comment>
<comment type="catalytic activity">
    <reaction evidence="12">
        <text>n isopentenyl diphosphate + (2E,6E)-farnesyl diphosphate = a di-trans,poly-cis-polyprenyl diphosphate + n diphosphate</text>
        <dbReference type="Rhea" id="RHEA:53008"/>
        <dbReference type="Rhea" id="RHEA-COMP:19494"/>
        <dbReference type="ChEBI" id="CHEBI:33019"/>
        <dbReference type="ChEBI" id="CHEBI:128769"/>
        <dbReference type="ChEBI" id="CHEBI:136960"/>
        <dbReference type="ChEBI" id="CHEBI:175763"/>
        <dbReference type="EC" id="2.5.1.87"/>
    </reaction>
</comment>
<evidence type="ECO:0000256" key="4">
    <source>
        <dbReference type="ARBA" id="ARBA00005432"/>
    </source>
</evidence>
<evidence type="ECO:0000256" key="9">
    <source>
        <dbReference type="ARBA" id="ARBA00022842"/>
    </source>
</evidence>
<comment type="caution">
    <text evidence="13">The sequence shown here is derived from an EMBL/GenBank/DDBJ whole genome shotgun (WGS) entry which is preliminary data.</text>
</comment>
<organism evidence="13 14">
    <name type="scientific">Phycomyces blakesleeanus</name>
    <dbReference type="NCBI Taxonomy" id="4837"/>
    <lineage>
        <taxon>Eukaryota</taxon>
        <taxon>Fungi</taxon>
        <taxon>Fungi incertae sedis</taxon>
        <taxon>Mucoromycota</taxon>
        <taxon>Mucoromycotina</taxon>
        <taxon>Mucoromycetes</taxon>
        <taxon>Mucorales</taxon>
        <taxon>Phycomycetaceae</taxon>
        <taxon>Phycomyces</taxon>
    </lineage>
</organism>
<evidence type="ECO:0000256" key="7">
    <source>
        <dbReference type="ARBA" id="ARBA00022692"/>
    </source>
</evidence>
<dbReference type="PANTHER" id="PTHR21528:SF0">
    <property type="entry name" value="DEHYDRODOLICHYL DIPHOSPHATE SYNTHASE COMPLEX SUBUNIT NUS1"/>
    <property type="match status" value="1"/>
</dbReference>
<dbReference type="EC" id="2.5.1.87" evidence="5"/>
<comment type="subcellular location">
    <subcellularLocation>
        <location evidence="2">Endoplasmic reticulum membrane</location>
    </subcellularLocation>
</comment>
<evidence type="ECO:0000256" key="3">
    <source>
        <dbReference type="ARBA" id="ARBA00004922"/>
    </source>
</evidence>
<keyword evidence="6" id="KW-0808">Transferase</keyword>
<evidence type="ECO:0000313" key="14">
    <source>
        <dbReference type="Proteomes" id="UP001448207"/>
    </source>
</evidence>
<dbReference type="Proteomes" id="UP001448207">
    <property type="component" value="Unassembled WGS sequence"/>
</dbReference>
<comment type="pathway">
    <text evidence="3">Protein modification; protein glycosylation.</text>
</comment>
<sequence length="142" mass="16455">MAIDVYKQQVSTLHQWIKNSTNTEKSVHPTLQFSIISAEDGQPQMGRAVQKIAKYIKENNLGVSDIDINLVNQFVHDDSCSDPDLMLIYDGLPHNYISLDGYPPWHLRLTEITNGYTYHTLNYPFFSKCLYRFSKVEQRFGH</sequence>
<evidence type="ECO:0000256" key="12">
    <source>
        <dbReference type="ARBA" id="ARBA00047353"/>
    </source>
</evidence>
<evidence type="ECO:0000313" key="13">
    <source>
        <dbReference type="EMBL" id="KAL0086213.1"/>
    </source>
</evidence>
<dbReference type="InterPro" id="IPR038887">
    <property type="entry name" value="Nus1/NgBR"/>
</dbReference>
<reference evidence="13 14" key="1">
    <citation type="submission" date="2024-04" db="EMBL/GenBank/DDBJ databases">
        <title>Symmetric and asymmetric DNA N6-adenine methylation regulates different biological responses in Mucorales.</title>
        <authorList>
            <consortium name="Lawrence Berkeley National Laboratory"/>
            <person name="Lax C."/>
            <person name="Mondo S.J."/>
            <person name="Osorio-Concepcion M."/>
            <person name="Muszewska A."/>
            <person name="Corrochano-Luque M."/>
            <person name="Gutierrez G."/>
            <person name="Riley R."/>
            <person name="Lipzen A."/>
            <person name="Guo J."/>
            <person name="Hundley H."/>
            <person name="Amirebrahimi M."/>
            <person name="Ng V."/>
            <person name="Lorenzo-Gutierrez D."/>
            <person name="Binder U."/>
            <person name="Yang J."/>
            <person name="Song Y."/>
            <person name="Canovas D."/>
            <person name="Navarro E."/>
            <person name="Freitag M."/>
            <person name="Gabaldon T."/>
            <person name="Grigoriev I.V."/>
            <person name="Corrochano L.M."/>
            <person name="Nicolas F.E."/>
            <person name="Garre V."/>
        </authorList>
    </citation>
    <scope>NUCLEOTIDE SEQUENCE [LARGE SCALE GENOMIC DNA]</scope>
    <source>
        <strain evidence="13 14">L51</strain>
    </source>
</reference>
<name>A0ABR3B0Q3_PHYBL</name>
<dbReference type="PANTHER" id="PTHR21528">
    <property type="entry name" value="DEHYDRODOLICHYL DIPHOSPHATE SYNTHASE COMPLEX SUBUNIT NUS1"/>
    <property type="match status" value="1"/>
</dbReference>
<evidence type="ECO:0000256" key="8">
    <source>
        <dbReference type="ARBA" id="ARBA00022824"/>
    </source>
</evidence>
<keyword evidence="10" id="KW-1133">Transmembrane helix</keyword>
<accession>A0ABR3B0Q3</accession>
<keyword evidence="7" id="KW-0812">Transmembrane</keyword>
<keyword evidence="8" id="KW-0256">Endoplasmic reticulum</keyword>
<keyword evidence="14" id="KW-1185">Reference proteome</keyword>
<dbReference type="SUPFAM" id="SSF64005">
    <property type="entry name" value="Undecaprenyl diphosphate synthase"/>
    <property type="match status" value="1"/>
</dbReference>